<feature type="region of interest" description="Disordered" evidence="1">
    <location>
        <begin position="247"/>
        <end position="289"/>
    </location>
</feature>
<evidence type="ECO:0000256" key="1">
    <source>
        <dbReference type="SAM" id="MobiDB-lite"/>
    </source>
</evidence>
<protein>
    <submittedName>
        <fullName evidence="2">p32</fullName>
    </submittedName>
</protein>
<organismHost>
    <name type="scientific">Zea mays</name>
    <name type="common">Maize</name>
    <dbReference type="NCBI Taxonomy" id="4577"/>
</organismHost>
<organism evidence="2">
    <name type="scientific">Maize chlorotic mottle virus</name>
    <name type="common">MCMV</name>
    <dbReference type="NCBI Taxonomy" id="12138"/>
    <lineage>
        <taxon>Viruses</taxon>
        <taxon>Riboviria</taxon>
        <taxon>Orthornavirae</taxon>
        <taxon>Kitrinoviricota</taxon>
        <taxon>Tolucaviricetes</taxon>
        <taxon>Tolivirales</taxon>
        <taxon>Tombusviridae</taxon>
        <taxon>Procedovirinae</taxon>
        <taxon>Machlomovirus</taxon>
        <taxon>Machlomovirus zeae</taxon>
    </lineage>
</organism>
<evidence type="ECO:0000313" key="2">
    <source>
        <dbReference type="EMBL" id="AHZ94395.1"/>
    </source>
</evidence>
<dbReference type="EMBL" id="KF744396">
    <property type="protein sequence ID" value="AHZ94395.1"/>
    <property type="molecule type" value="Genomic_RNA"/>
</dbReference>
<evidence type="ECO:0000313" key="3">
    <source>
        <dbReference type="EMBL" id="AHZ96596.1"/>
    </source>
</evidence>
<dbReference type="EMBL" id="KF744395">
    <property type="protein sequence ID" value="AHZ96596.1"/>
    <property type="molecule type" value="Genomic_RNA"/>
</dbReference>
<sequence>MPSPCTYGDPTFNSRILEAVVADVLGGTEDDGGPSLEEWFDAQTLSDYTNCATDPPMATAHTRENDIKSWTELSENFPDLVRYPESLVETLLDTEHECGHFYDAPDSFQISVTAMFTDRCKCQACDPDFQARSLSRALLGPLPESGDDAEWMEQAYTPDAELFVNEPTDDPIPTTDCKRPTQPTWSVDVYSKQVDSDWGLSDSTNVTVRSASSSLLPAGRGGIFFMCPRPEGIERVCLQVGAKIRSGTPNSGTVTNLPGGTGYGTEWSDDGYETQWSDGPYSIPSGLSD</sequence>
<accession>A0A059VE00</accession>
<reference evidence="2" key="1">
    <citation type="journal article" date="2014" name="New Dis. Rep.">
        <title>First report of Maize Lethal Necrosis Disease in Rwanda.</title>
        <authorList>
            <person name="Adams I.P."/>
            <person name="Harju V."/>
            <person name="Hodges T."/>
            <person name="Hany U."/>
            <person name="Skelton A."/>
            <person name="Rai S."/>
            <person name="Deka M."/>
            <person name="Smith J."/>
            <person name="Fox A."/>
            <person name="Boonham N."/>
        </authorList>
    </citation>
    <scope>NUCLEOTIDE SEQUENCE</scope>
    <source>
        <strain evidence="3">R1</strain>
        <strain evidence="2">R4</strain>
    </source>
</reference>
<feature type="compositionally biased region" description="Polar residues" evidence="1">
    <location>
        <begin position="247"/>
        <end position="258"/>
    </location>
</feature>
<name>A0A059VE00_MCMV</name>
<proteinExistence type="predicted"/>